<protein>
    <recommendedName>
        <fullName evidence="2">CD-NTase-associated protein 12/Pycsar effector protein TIR domain-containing protein</fullName>
    </recommendedName>
</protein>
<dbReference type="InterPro" id="IPR014571">
    <property type="entry name" value="UCP032620"/>
</dbReference>
<sequence>MGNRKNTSTNEPKHSKLIIPRDDFKRQLKDRLYIGAQLVNSKVSTVLDLGTLEREFTKWDSFNSELLKTSFDNPNNEYKSEYDINYFGYINLGPIDYQKEYKDLLNKIDNKNRKLEQLIEQTELLQVSSQNNTIGIEASSKTGDMSKVFIVHGHDSLTKITVARTVEQLGLKAIILHEVANEGRTIIEKFESITSDIGFAIVILSGDDLGKAKGENESDYKPRARQNVIFELGYFIGRLGRSKVAPLYEEGVELPNDLSGILYTKIDSVGAWKYELGKELKNAGYKVDLNKL</sequence>
<dbReference type="OrthoDB" id="5497289at2"/>
<comment type="caution">
    <text evidence="3">The sequence shown here is derived from an EMBL/GenBank/DDBJ whole genome shotgun (WGS) entry which is preliminary data.</text>
</comment>
<dbReference type="PIRSF" id="PIRSF032620">
    <property type="entry name" value="UCP032620"/>
    <property type="match status" value="1"/>
</dbReference>
<evidence type="ECO:0000313" key="3">
    <source>
        <dbReference type="EMBL" id="RAI73918.1"/>
    </source>
</evidence>
<accession>A0A327NMT5</accession>
<evidence type="ECO:0000259" key="2">
    <source>
        <dbReference type="Pfam" id="PF10137"/>
    </source>
</evidence>
<organism evidence="3 4">
    <name type="scientific">Spirosoma telluris</name>
    <dbReference type="NCBI Taxonomy" id="2183553"/>
    <lineage>
        <taxon>Bacteria</taxon>
        <taxon>Pseudomonadati</taxon>
        <taxon>Bacteroidota</taxon>
        <taxon>Cytophagia</taxon>
        <taxon>Cytophagales</taxon>
        <taxon>Cytophagaceae</taxon>
        <taxon>Spirosoma</taxon>
    </lineage>
</organism>
<dbReference type="RefSeq" id="WP_111340790.1">
    <property type="nucleotide sequence ID" value="NZ_QLII01000001.1"/>
</dbReference>
<dbReference type="AlphaFoldDB" id="A0A327NMT5"/>
<gene>
    <name evidence="3" type="ORF">HMF3257_05220</name>
</gene>
<feature type="domain" description="CD-NTase-associated protein 12/Pycsar effector protein TIR" evidence="2">
    <location>
        <begin position="147"/>
        <end position="267"/>
    </location>
</feature>
<reference evidence="3 4" key="1">
    <citation type="submission" date="2018-06" db="EMBL/GenBank/DDBJ databases">
        <title>Spirosoma sp. HMF3257 Genome sequencing and assembly.</title>
        <authorList>
            <person name="Kang H."/>
            <person name="Cha I."/>
            <person name="Kim H."/>
            <person name="Kang J."/>
            <person name="Joh K."/>
        </authorList>
    </citation>
    <scope>NUCLEOTIDE SEQUENCE [LARGE SCALE GENOMIC DNA]</scope>
    <source>
        <strain evidence="3 4">HMF3257</strain>
    </source>
</reference>
<dbReference type="InterPro" id="IPR019302">
    <property type="entry name" value="CAP12/PCTIR_TIR_dom"/>
</dbReference>
<feature type="coiled-coil region" evidence="1">
    <location>
        <begin position="98"/>
        <end position="128"/>
    </location>
</feature>
<evidence type="ECO:0000313" key="4">
    <source>
        <dbReference type="Proteomes" id="UP000249016"/>
    </source>
</evidence>
<keyword evidence="1" id="KW-0175">Coiled coil</keyword>
<dbReference type="Pfam" id="PF10137">
    <property type="entry name" value="CAP12-PCTIR_TIR"/>
    <property type="match status" value="1"/>
</dbReference>
<dbReference type="GO" id="GO:0050135">
    <property type="term" value="F:NADP+ nucleosidase activity"/>
    <property type="evidence" value="ECO:0007669"/>
    <property type="project" value="InterPro"/>
</dbReference>
<proteinExistence type="predicted"/>
<name>A0A327NMT5_9BACT</name>
<keyword evidence="4" id="KW-1185">Reference proteome</keyword>
<dbReference type="Proteomes" id="UP000249016">
    <property type="component" value="Unassembled WGS sequence"/>
</dbReference>
<dbReference type="EMBL" id="QLII01000001">
    <property type="protein sequence ID" value="RAI73918.1"/>
    <property type="molecule type" value="Genomic_DNA"/>
</dbReference>
<evidence type="ECO:0000256" key="1">
    <source>
        <dbReference type="SAM" id="Coils"/>
    </source>
</evidence>